<reference evidence="2 3" key="1">
    <citation type="submission" date="2024-02" db="EMBL/GenBank/DDBJ databases">
        <authorList>
            <person name="Vignale AGUSTIN F."/>
            <person name="Sosa J E."/>
            <person name="Modenutti C."/>
        </authorList>
    </citation>
    <scope>NUCLEOTIDE SEQUENCE [LARGE SCALE GENOMIC DNA]</scope>
</reference>
<dbReference type="AlphaFoldDB" id="A0ABC8U1A7"/>
<comment type="caution">
    <text evidence="2">The sequence shown here is derived from an EMBL/GenBank/DDBJ whole genome shotgun (WGS) entry which is preliminary data.</text>
</comment>
<dbReference type="Proteomes" id="UP001642360">
    <property type="component" value="Unassembled WGS sequence"/>
</dbReference>
<keyword evidence="1" id="KW-0732">Signal</keyword>
<evidence type="ECO:0000256" key="1">
    <source>
        <dbReference type="SAM" id="SignalP"/>
    </source>
</evidence>
<feature type="signal peptide" evidence="1">
    <location>
        <begin position="1"/>
        <end position="23"/>
    </location>
</feature>
<evidence type="ECO:0000313" key="3">
    <source>
        <dbReference type="Proteomes" id="UP001642360"/>
    </source>
</evidence>
<protein>
    <submittedName>
        <fullName evidence="2">Uncharacterized protein</fullName>
    </submittedName>
</protein>
<keyword evidence="3" id="KW-1185">Reference proteome</keyword>
<gene>
    <name evidence="2" type="ORF">ILEXP_LOCUS45342</name>
</gene>
<dbReference type="EMBL" id="CAUOFW020006625">
    <property type="protein sequence ID" value="CAK9175538.1"/>
    <property type="molecule type" value="Genomic_DNA"/>
</dbReference>
<dbReference type="PANTHER" id="PTHR36348:SF1">
    <property type="entry name" value="EXPRESSED PROTEIN"/>
    <property type="match status" value="1"/>
</dbReference>
<proteinExistence type="predicted"/>
<evidence type="ECO:0000313" key="2">
    <source>
        <dbReference type="EMBL" id="CAK9175538.1"/>
    </source>
</evidence>
<accession>A0ABC8U1A7</accession>
<dbReference type="PANTHER" id="PTHR36348">
    <property type="entry name" value="EXPRESSED PROTEIN"/>
    <property type="match status" value="1"/>
</dbReference>
<name>A0ABC8U1A7_9AQUA</name>
<organism evidence="2 3">
    <name type="scientific">Ilex paraguariensis</name>
    <name type="common">yerba mate</name>
    <dbReference type="NCBI Taxonomy" id="185542"/>
    <lineage>
        <taxon>Eukaryota</taxon>
        <taxon>Viridiplantae</taxon>
        <taxon>Streptophyta</taxon>
        <taxon>Embryophyta</taxon>
        <taxon>Tracheophyta</taxon>
        <taxon>Spermatophyta</taxon>
        <taxon>Magnoliopsida</taxon>
        <taxon>eudicotyledons</taxon>
        <taxon>Gunneridae</taxon>
        <taxon>Pentapetalae</taxon>
        <taxon>asterids</taxon>
        <taxon>campanulids</taxon>
        <taxon>Aquifoliales</taxon>
        <taxon>Aquifoliaceae</taxon>
        <taxon>Ilex</taxon>
    </lineage>
</organism>
<feature type="chain" id="PRO_5044776226" evidence="1">
    <location>
        <begin position="24"/>
        <end position="205"/>
    </location>
</feature>
<sequence length="205" mass="24033">MQMIRMCCLILTRSILFFEQLQQLVVENVPAFNENLWIWLAAKMDTCKSEDDKARFVTNFFLQKDYEELALFVVSLVDRLVHKTNVMFVSLTVLKHTLHPIIGRLLQRKIYLAIDVLKVILKPVVDEKKEISWPPRDPEAFIFMEKVRFYFLLVMYTKDQSIVNNCPESFIYGCCAALGLYLNPDGTILHPKEKKNRRPFTHACL</sequence>